<evidence type="ECO:0000256" key="1">
    <source>
        <dbReference type="ARBA" id="ARBA00004141"/>
    </source>
</evidence>
<dbReference type="GO" id="GO:0016020">
    <property type="term" value="C:membrane"/>
    <property type="evidence" value="ECO:0007669"/>
    <property type="project" value="UniProtKB-SubCell"/>
</dbReference>
<dbReference type="InterPro" id="IPR011009">
    <property type="entry name" value="Kinase-like_dom_sf"/>
</dbReference>
<dbReference type="GO" id="GO:0022857">
    <property type="term" value="F:transmembrane transporter activity"/>
    <property type="evidence" value="ECO:0007669"/>
    <property type="project" value="InterPro"/>
</dbReference>
<name>A0A8H6JYI4_9PEZI</name>
<feature type="transmembrane region" description="Helical" evidence="4">
    <location>
        <begin position="209"/>
        <end position="227"/>
    </location>
</feature>
<dbReference type="Proteomes" id="UP000652219">
    <property type="component" value="Unassembled WGS sequence"/>
</dbReference>
<evidence type="ECO:0000259" key="5">
    <source>
        <dbReference type="PROSITE" id="PS50011"/>
    </source>
</evidence>
<evidence type="ECO:0000256" key="3">
    <source>
        <dbReference type="SAM" id="MobiDB-lite"/>
    </source>
</evidence>
<evidence type="ECO:0000313" key="7">
    <source>
        <dbReference type="Proteomes" id="UP000652219"/>
    </source>
</evidence>
<dbReference type="Gene3D" id="1.20.1250.20">
    <property type="entry name" value="MFS general substrate transporter like domains"/>
    <property type="match status" value="2"/>
</dbReference>
<evidence type="ECO:0000256" key="4">
    <source>
        <dbReference type="SAM" id="Phobius"/>
    </source>
</evidence>
<feature type="transmembrane region" description="Helical" evidence="4">
    <location>
        <begin position="118"/>
        <end position="136"/>
    </location>
</feature>
<dbReference type="InterPro" id="IPR000719">
    <property type="entry name" value="Prot_kinase_dom"/>
</dbReference>
<dbReference type="SUPFAM" id="SSF56112">
    <property type="entry name" value="Protein kinase-like (PK-like)"/>
    <property type="match status" value="1"/>
</dbReference>
<keyword evidence="4" id="KW-1133">Transmembrane helix</keyword>
<evidence type="ECO:0000256" key="2">
    <source>
        <dbReference type="ARBA" id="ARBA00006727"/>
    </source>
</evidence>
<dbReference type="PANTHER" id="PTHR11360:SF287">
    <property type="entry name" value="MFS MONOCARBOXYLATE TRANSPORTER"/>
    <property type="match status" value="1"/>
</dbReference>
<comment type="similarity">
    <text evidence="2">Belongs to the major facilitator superfamily. Monocarboxylate porter (TC 2.A.1.13) family.</text>
</comment>
<comment type="subcellular location">
    <subcellularLocation>
        <location evidence="1">Membrane</location>
        <topology evidence="1">Multi-pass membrane protein</topology>
    </subcellularLocation>
</comment>
<evidence type="ECO:0000313" key="6">
    <source>
        <dbReference type="EMBL" id="KAF6821085.1"/>
    </source>
</evidence>
<keyword evidence="7" id="KW-1185">Reference proteome</keyword>
<feature type="transmembrane region" description="Helical" evidence="4">
    <location>
        <begin position="293"/>
        <end position="313"/>
    </location>
</feature>
<protein>
    <submittedName>
        <fullName evidence="6">Mch2p</fullName>
    </submittedName>
</protein>
<comment type="caution">
    <text evidence="6">The sequence shown here is derived from an EMBL/GenBank/DDBJ whole genome shotgun (WGS) entry which is preliminary data.</text>
</comment>
<feature type="region of interest" description="Disordered" evidence="3">
    <location>
        <begin position="719"/>
        <end position="762"/>
    </location>
</feature>
<proteinExistence type="inferred from homology"/>
<dbReference type="GO" id="GO:0004672">
    <property type="term" value="F:protein kinase activity"/>
    <property type="evidence" value="ECO:0007669"/>
    <property type="project" value="InterPro"/>
</dbReference>
<feature type="transmembrane region" description="Helical" evidence="4">
    <location>
        <begin position="46"/>
        <end position="66"/>
    </location>
</feature>
<keyword evidence="4" id="KW-0472">Membrane</keyword>
<feature type="compositionally biased region" description="Polar residues" evidence="3">
    <location>
        <begin position="733"/>
        <end position="747"/>
    </location>
</feature>
<dbReference type="Pfam" id="PF00069">
    <property type="entry name" value="Pkinase"/>
    <property type="match status" value="1"/>
</dbReference>
<feature type="transmembrane region" description="Helical" evidence="4">
    <location>
        <begin position="320"/>
        <end position="338"/>
    </location>
</feature>
<feature type="transmembrane region" description="Helical" evidence="4">
    <location>
        <begin position="86"/>
        <end position="106"/>
    </location>
</feature>
<dbReference type="EMBL" id="WIGN01000003">
    <property type="protein sequence ID" value="KAF6821085.1"/>
    <property type="molecule type" value="Genomic_DNA"/>
</dbReference>
<accession>A0A8H6JYI4</accession>
<feature type="transmembrane region" description="Helical" evidence="4">
    <location>
        <begin position="344"/>
        <end position="364"/>
    </location>
</feature>
<sequence length="788" mass="86698">MKSAMDDKALNGRVFDVAPIPTDAPVFENEGQEFEDELPPRDRGRAAWASLIAVSVIAMATWGFGATQGVFREYYFKTPPFDGNQLVASTGLLVVGLLQTLPPFLLKIIAAYPHSKTYMMWSGMVMVVASSIGAAFSTSAVQVIMTQGLMYGLSSGLLFAPCLTFVDEWFLKRRGLANGIFFGAPNIAASGLSPIFSILLKRFGPRTTLIGWAVFAGVVISLGILCARSRRDGKAEAAAIASRLPSSTRMVFKKPVFWLFVVSMTLQSLANNLPANYLPSYATDLGISPEKGALLVTFLSLSGIVGQISIGALTDAIGPLIPMLLSTLVSSFAVLVAWGLGRDYWTMVVASILFGAFAFSFMVLRSHMAAIVVDDPGRPTEELFVSGVLLFTRGVIGRYRFALKQFMPHKSEQFTNEKQIFSNLEREEGMIRYIGWFQSFELVENGGMQEYYNIVLELAEFNFYEAILQESPPISFDEIQGFWGSMSKISSTLASIHTVNLDGVKHLTWHGDIKPGNILRVNGKFKLADPGETSMLLRSSSTSGIPQSKSIGGTRTYAAPEKAAYLDGLSDTRPSVTPESDVWSFGCVLSIAAPYVVLGKQGFLIYNELRRQAIYNAQRLMSDFSTWWTTTCLWLERGDGGPKMCARNLGNNGALETQVPRELQSLLQNIDLKAERDYDQNSGFKRVEVDDGTNRLIALSLPPAEVKFESRQKLLNEVIQPTAQRSRKPGVSPMQSPRPSLSINTANYDPPQDGNPEAQYRKPIKVVQVKQELKKKGLTYQTSLKSFS</sequence>
<dbReference type="InterPro" id="IPR050327">
    <property type="entry name" value="Proton-linked_MCT"/>
</dbReference>
<dbReference type="SMART" id="SM00220">
    <property type="entry name" value="S_TKc"/>
    <property type="match status" value="1"/>
</dbReference>
<feature type="transmembrane region" description="Helical" evidence="4">
    <location>
        <begin position="256"/>
        <end position="273"/>
    </location>
</feature>
<reference evidence="6 7" key="1">
    <citation type="journal article" date="2020" name="Phytopathology">
        <title>Genome Sequence Resources of Colletotrichum truncatum, C. plurivorum, C. musicola, and C. sojae: Four Species Pathogenic to Soybean (Glycine max).</title>
        <authorList>
            <person name="Rogerio F."/>
            <person name="Boufleur T.R."/>
            <person name="Ciampi-Guillardi M."/>
            <person name="Sukno S.A."/>
            <person name="Thon M.R."/>
            <person name="Massola Junior N.S."/>
            <person name="Baroncelli R."/>
        </authorList>
    </citation>
    <scope>NUCLEOTIDE SEQUENCE [LARGE SCALE GENOMIC DNA]</scope>
    <source>
        <strain evidence="6 7">LFN0009</strain>
    </source>
</reference>
<feature type="transmembrane region" description="Helical" evidence="4">
    <location>
        <begin position="148"/>
        <end position="166"/>
    </location>
</feature>
<dbReference type="GO" id="GO:0005524">
    <property type="term" value="F:ATP binding"/>
    <property type="evidence" value="ECO:0007669"/>
    <property type="project" value="InterPro"/>
</dbReference>
<feature type="transmembrane region" description="Helical" evidence="4">
    <location>
        <begin position="178"/>
        <end position="197"/>
    </location>
</feature>
<dbReference type="AlphaFoldDB" id="A0A8H6JYI4"/>
<keyword evidence="4" id="KW-0812">Transmembrane</keyword>
<dbReference type="PANTHER" id="PTHR11360">
    <property type="entry name" value="MONOCARBOXYLATE TRANSPORTER"/>
    <property type="match status" value="1"/>
</dbReference>
<dbReference type="PROSITE" id="PS50011">
    <property type="entry name" value="PROTEIN_KINASE_DOM"/>
    <property type="match status" value="1"/>
</dbReference>
<dbReference type="Gene3D" id="1.10.510.10">
    <property type="entry name" value="Transferase(Phosphotransferase) domain 1"/>
    <property type="match status" value="1"/>
</dbReference>
<feature type="domain" description="Protein kinase" evidence="5">
    <location>
        <begin position="346"/>
        <end position="741"/>
    </location>
</feature>
<dbReference type="InterPro" id="IPR011701">
    <property type="entry name" value="MFS"/>
</dbReference>
<dbReference type="SUPFAM" id="SSF103473">
    <property type="entry name" value="MFS general substrate transporter"/>
    <property type="match status" value="1"/>
</dbReference>
<gene>
    <name evidence="6" type="ORF">CSOJ01_00520</name>
</gene>
<organism evidence="6 7">
    <name type="scientific">Colletotrichum sojae</name>
    <dbReference type="NCBI Taxonomy" id="2175907"/>
    <lineage>
        <taxon>Eukaryota</taxon>
        <taxon>Fungi</taxon>
        <taxon>Dikarya</taxon>
        <taxon>Ascomycota</taxon>
        <taxon>Pezizomycotina</taxon>
        <taxon>Sordariomycetes</taxon>
        <taxon>Hypocreomycetidae</taxon>
        <taxon>Glomerellales</taxon>
        <taxon>Glomerellaceae</taxon>
        <taxon>Colletotrichum</taxon>
        <taxon>Colletotrichum orchidearum species complex</taxon>
    </lineage>
</organism>
<dbReference type="InterPro" id="IPR036259">
    <property type="entry name" value="MFS_trans_sf"/>
</dbReference>
<dbReference type="Pfam" id="PF07690">
    <property type="entry name" value="MFS_1"/>
    <property type="match status" value="1"/>
</dbReference>